<dbReference type="EMBL" id="JACGWO010000006">
    <property type="protein sequence ID" value="KAK4425809.1"/>
    <property type="molecule type" value="Genomic_DNA"/>
</dbReference>
<keyword evidence="5" id="KW-0611">Plant defense</keyword>
<accession>A0AAE2CKZ9</accession>
<comment type="similarity">
    <text evidence="1">Belongs to the disease resistance NB-LRR family.</text>
</comment>
<dbReference type="Pfam" id="PF23559">
    <property type="entry name" value="WHD_DRP"/>
    <property type="match status" value="1"/>
</dbReference>
<feature type="domain" description="Disease resistance protein winged helix" evidence="9">
    <location>
        <begin position="447"/>
        <end position="522"/>
    </location>
</feature>
<dbReference type="InterPro" id="IPR002182">
    <property type="entry name" value="NB-ARC"/>
</dbReference>
<dbReference type="InterPro" id="IPR055414">
    <property type="entry name" value="LRR_R13L4/SHOC2-like"/>
</dbReference>
<dbReference type="Proteomes" id="UP001293254">
    <property type="component" value="Unassembled WGS sequence"/>
</dbReference>
<protein>
    <submittedName>
        <fullName evidence="11">Disease resistance protein RGA3</fullName>
    </submittedName>
</protein>
<dbReference type="InterPro" id="IPR042197">
    <property type="entry name" value="Apaf_helical"/>
</dbReference>
<keyword evidence="2" id="KW-0433">Leucine-rich repeat</keyword>
<dbReference type="Gene3D" id="1.10.10.10">
    <property type="entry name" value="Winged helix-like DNA-binding domain superfamily/Winged helix DNA-binding domain"/>
    <property type="match status" value="1"/>
</dbReference>
<dbReference type="InterPro" id="IPR036388">
    <property type="entry name" value="WH-like_DNA-bd_sf"/>
</dbReference>
<evidence type="ECO:0000256" key="4">
    <source>
        <dbReference type="ARBA" id="ARBA00022741"/>
    </source>
</evidence>
<evidence type="ECO:0000259" key="8">
    <source>
        <dbReference type="Pfam" id="PF18052"/>
    </source>
</evidence>
<dbReference type="InterPro" id="IPR032675">
    <property type="entry name" value="LRR_dom_sf"/>
</dbReference>
<keyword evidence="6" id="KW-0067">ATP-binding</keyword>
<sequence>MADAGVSMVLNRLAPLIEKKVREEVNLLLNADQEAQSLAVKLKKIHEVLADAERKGVADPRVKSWLEKLQEIAYDIDDALDEWEVENIRQKIEEDANNSHHDEPISSDDIDSWEKKVCAFLQSVCLCFKQTLHRRTIALDIKGIHERLDSIAQENENEFNFIPNQGPDSNKDFKRIITTSYVNVSEIYGRDDDKETLVSKLLPENTSRDGVQTISIVGVGGLGKTTLAQLVFNDVSVKNQFQLNIWVCVSDPFDEVKIAGAILEDIDRNSSSLTQPQALLQSIENSISGKKFLLVLDDVWEKDESKWKSLRACLKNGFPGSRILVTTRNDIVAKAVGTTYMHQLKSLSHSYCWSLLSQIAFQDRAETECEMLKEIGLEIAKKCKGLPLAAKTIGGLLRFKASPQEWQDVSREMWGSEEARKDLFPLLTLSYNELHPRVKRCFSYCAIFPKDTTIDVDELIRIWMAQGFLFLSGNTLSEMEQIGRNYFDDLAMRSFFQDFEKNEAGNNLIIRCKMHDIIHDFAQFLTKNECLIVERVDRGPQVVTCQNTRHLTILEPKDDTNLGPFAIWQAEQLRSCFCSNNCIPPNLFSHLKRVRLLSLSACNLREIPKEIGNLIQVRYLDLSRNIHMKDLPETIYDLYYLQTLNIAYCISLSGLPSHGINKLINLRHLVNFWTSPSGFKFSEGLQNLTCLRTLNEFNASASGNQLGWLKGLNQLGGTLTIRLQGDFDELEAKKADLANKKSIRSLMLEAWAARTQAVEALQPHRNLPILVYKGRHLPNWIMSLTNLRELRLRGIEAENADSLPPLGKLPLLENLVLISWRMKRGGHDLLRINTTAVASSTSTSIFPRLKVLEICMCDFWEEWEDINEEQQNNANISIFPCLKMLELRDCHELKALPHRLLHKASSSSLQILEINWCNNRYNKETGQDWTQLSHIPRVELRK</sequence>
<dbReference type="GO" id="GO:0005524">
    <property type="term" value="F:ATP binding"/>
    <property type="evidence" value="ECO:0007669"/>
    <property type="project" value="UniProtKB-KW"/>
</dbReference>
<evidence type="ECO:0000313" key="11">
    <source>
        <dbReference type="EMBL" id="KAK4425809.1"/>
    </source>
</evidence>
<evidence type="ECO:0000256" key="3">
    <source>
        <dbReference type="ARBA" id="ARBA00022737"/>
    </source>
</evidence>
<dbReference type="Pfam" id="PF18052">
    <property type="entry name" value="Rx_N"/>
    <property type="match status" value="1"/>
</dbReference>
<dbReference type="InterPro" id="IPR038005">
    <property type="entry name" value="RX-like_CC"/>
</dbReference>
<dbReference type="SUPFAM" id="SSF52058">
    <property type="entry name" value="L domain-like"/>
    <property type="match status" value="1"/>
</dbReference>
<name>A0AAE2CKZ9_9LAMI</name>
<dbReference type="Gene3D" id="1.20.5.4130">
    <property type="match status" value="1"/>
</dbReference>
<dbReference type="PANTHER" id="PTHR36766">
    <property type="entry name" value="PLANT BROAD-SPECTRUM MILDEW RESISTANCE PROTEIN RPW8"/>
    <property type="match status" value="1"/>
</dbReference>
<dbReference type="InterPro" id="IPR027417">
    <property type="entry name" value="P-loop_NTPase"/>
</dbReference>
<evidence type="ECO:0000256" key="1">
    <source>
        <dbReference type="ARBA" id="ARBA00008894"/>
    </source>
</evidence>
<dbReference type="Gene3D" id="3.80.10.10">
    <property type="entry name" value="Ribonuclease Inhibitor"/>
    <property type="match status" value="1"/>
</dbReference>
<dbReference type="Pfam" id="PF00931">
    <property type="entry name" value="NB-ARC"/>
    <property type="match status" value="1"/>
</dbReference>
<feature type="domain" description="NB-ARC" evidence="7">
    <location>
        <begin position="194"/>
        <end position="365"/>
    </location>
</feature>
<keyword evidence="4" id="KW-0547">Nucleotide-binding</keyword>
<keyword evidence="3" id="KW-0677">Repeat</keyword>
<keyword evidence="12" id="KW-1185">Reference proteome</keyword>
<dbReference type="FunFam" id="1.10.10.10:FF:000322">
    <property type="entry name" value="Probable disease resistance protein At1g63360"/>
    <property type="match status" value="1"/>
</dbReference>
<evidence type="ECO:0000259" key="10">
    <source>
        <dbReference type="Pfam" id="PF23598"/>
    </source>
</evidence>
<feature type="domain" description="Disease resistance R13L4/SHOC-2-like LRR" evidence="10">
    <location>
        <begin position="572"/>
        <end position="854"/>
    </location>
</feature>
<dbReference type="Pfam" id="PF23598">
    <property type="entry name" value="LRR_14"/>
    <property type="match status" value="1"/>
</dbReference>
<dbReference type="Gene3D" id="1.10.8.430">
    <property type="entry name" value="Helical domain of apoptotic protease-activating factors"/>
    <property type="match status" value="1"/>
</dbReference>
<dbReference type="GO" id="GO:0043531">
    <property type="term" value="F:ADP binding"/>
    <property type="evidence" value="ECO:0007669"/>
    <property type="project" value="InterPro"/>
</dbReference>
<dbReference type="GO" id="GO:0051607">
    <property type="term" value="P:defense response to virus"/>
    <property type="evidence" value="ECO:0007669"/>
    <property type="project" value="UniProtKB-ARBA"/>
</dbReference>
<dbReference type="PRINTS" id="PR00364">
    <property type="entry name" value="DISEASERSIST"/>
</dbReference>
<evidence type="ECO:0000256" key="2">
    <source>
        <dbReference type="ARBA" id="ARBA00022614"/>
    </source>
</evidence>
<dbReference type="CDD" id="cd14798">
    <property type="entry name" value="RX-CC_like"/>
    <property type="match status" value="1"/>
</dbReference>
<gene>
    <name evidence="11" type="ORF">Salat_1774900</name>
</gene>
<dbReference type="SUPFAM" id="SSF52540">
    <property type="entry name" value="P-loop containing nucleoside triphosphate hydrolases"/>
    <property type="match status" value="1"/>
</dbReference>
<evidence type="ECO:0000256" key="6">
    <source>
        <dbReference type="ARBA" id="ARBA00022840"/>
    </source>
</evidence>
<dbReference type="InterPro" id="IPR058922">
    <property type="entry name" value="WHD_DRP"/>
</dbReference>
<proteinExistence type="inferred from homology"/>
<comment type="caution">
    <text evidence="11">The sequence shown here is derived from an EMBL/GenBank/DDBJ whole genome shotgun (WGS) entry which is preliminary data.</text>
</comment>
<evidence type="ECO:0000313" key="12">
    <source>
        <dbReference type="Proteomes" id="UP001293254"/>
    </source>
</evidence>
<organism evidence="11 12">
    <name type="scientific">Sesamum alatum</name>
    <dbReference type="NCBI Taxonomy" id="300844"/>
    <lineage>
        <taxon>Eukaryota</taxon>
        <taxon>Viridiplantae</taxon>
        <taxon>Streptophyta</taxon>
        <taxon>Embryophyta</taxon>
        <taxon>Tracheophyta</taxon>
        <taxon>Spermatophyta</taxon>
        <taxon>Magnoliopsida</taxon>
        <taxon>eudicotyledons</taxon>
        <taxon>Gunneridae</taxon>
        <taxon>Pentapetalae</taxon>
        <taxon>asterids</taxon>
        <taxon>lamiids</taxon>
        <taxon>Lamiales</taxon>
        <taxon>Pedaliaceae</taxon>
        <taxon>Sesamum</taxon>
    </lineage>
</organism>
<dbReference type="AlphaFoldDB" id="A0AAE2CKZ9"/>
<dbReference type="InterPro" id="IPR041118">
    <property type="entry name" value="Rx_N"/>
</dbReference>
<evidence type="ECO:0000259" key="7">
    <source>
        <dbReference type="Pfam" id="PF00931"/>
    </source>
</evidence>
<evidence type="ECO:0000259" key="9">
    <source>
        <dbReference type="Pfam" id="PF23559"/>
    </source>
</evidence>
<reference evidence="11" key="2">
    <citation type="journal article" date="2024" name="Plant">
        <title>Genomic evolution and insights into agronomic trait innovations of Sesamum species.</title>
        <authorList>
            <person name="Miao H."/>
            <person name="Wang L."/>
            <person name="Qu L."/>
            <person name="Liu H."/>
            <person name="Sun Y."/>
            <person name="Le M."/>
            <person name="Wang Q."/>
            <person name="Wei S."/>
            <person name="Zheng Y."/>
            <person name="Lin W."/>
            <person name="Duan Y."/>
            <person name="Cao H."/>
            <person name="Xiong S."/>
            <person name="Wang X."/>
            <person name="Wei L."/>
            <person name="Li C."/>
            <person name="Ma Q."/>
            <person name="Ju M."/>
            <person name="Zhao R."/>
            <person name="Li G."/>
            <person name="Mu C."/>
            <person name="Tian Q."/>
            <person name="Mei H."/>
            <person name="Zhang T."/>
            <person name="Gao T."/>
            <person name="Zhang H."/>
        </authorList>
    </citation>
    <scope>NUCLEOTIDE SEQUENCE</scope>
    <source>
        <strain evidence="11">3651</strain>
    </source>
</reference>
<reference evidence="11" key="1">
    <citation type="submission" date="2020-06" db="EMBL/GenBank/DDBJ databases">
        <authorList>
            <person name="Li T."/>
            <person name="Hu X."/>
            <person name="Zhang T."/>
            <person name="Song X."/>
            <person name="Zhang H."/>
            <person name="Dai N."/>
            <person name="Sheng W."/>
            <person name="Hou X."/>
            <person name="Wei L."/>
        </authorList>
    </citation>
    <scope>NUCLEOTIDE SEQUENCE</scope>
    <source>
        <strain evidence="11">3651</strain>
        <tissue evidence="11">Leaf</tissue>
    </source>
</reference>
<dbReference type="PANTHER" id="PTHR36766:SF45">
    <property type="entry name" value="NB-ARC DOMAIN-CONTAINING PROTEIN"/>
    <property type="match status" value="1"/>
</dbReference>
<evidence type="ECO:0000256" key="5">
    <source>
        <dbReference type="ARBA" id="ARBA00022821"/>
    </source>
</evidence>
<feature type="domain" description="Disease resistance N-terminal" evidence="8">
    <location>
        <begin position="6"/>
        <end position="97"/>
    </location>
</feature>
<dbReference type="FunFam" id="3.40.50.300:FF:001091">
    <property type="entry name" value="Probable disease resistance protein At1g61300"/>
    <property type="match status" value="1"/>
</dbReference>
<dbReference type="Gene3D" id="3.40.50.300">
    <property type="entry name" value="P-loop containing nucleotide triphosphate hydrolases"/>
    <property type="match status" value="1"/>
</dbReference>